<feature type="transmembrane region" description="Helical" evidence="1">
    <location>
        <begin position="195"/>
        <end position="217"/>
    </location>
</feature>
<evidence type="ECO:0000313" key="2">
    <source>
        <dbReference type="EMBL" id="MBB5064936.1"/>
    </source>
</evidence>
<dbReference type="EMBL" id="JACHIO010000013">
    <property type="protein sequence ID" value="MBB5064936.1"/>
    <property type="molecule type" value="Genomic_DNA"/>
</dbReference>
<keyword evidence="1" id="KW-0812">Transmembrane</keyword>
<feature type="transmembrane region" description="Helical" evidence="1">
    <location>
        <begin position="58"/>
        <end position="77"/>
    </location>
</feature>
<feature type="transmembrane region" description="Helical" evidence="1">
    <location>
        <begin position="32"/>
        <end position="52"/>
    </location>
</feature>
<reference evidence="2 3" key="1">
    <citation type="submission" date="2020-08" db="EMBL/GenBank/DDBJ databases">
        <title>Genomic Encyclopedia of Type Strains, Phase IV (KMG-V): Genome sequencing to study the core and pangenomes of soil and plant-associated prokaryotes.</title>
        <authorList>
            <person name="Whitman W."/>
        </authorList>
    </citation>
    <scope>NUCLEOTIDE SEQUENCE [LARGE SCALE GENOMIC DNA]</scope>
    <source>
        <strain evidence="2 3">X5P3</strain>
    </source>
</reference>
<sequence>MTSALFLGFVALITMFVVAMIDRYINRRAAVRLLAGLLIWFLYAGLMAHFGILKNSEMRPPGIAFVVGPVLLFLIFFTVRPSASAQAVLAFPLWLILGTQCFRIGVELFLHQLWIEGLVPRMMTFAGANIDIYIGLSAPVSAWLSTRGRWGLRFASAWNILGLLALLNVVTRAILTAPGPLHLIHSEVPDRMISTFPFLLIPGFFVPLAVVLHLLAIRAIGSRFRTTNGTSPDDAPRARVGSR</sequence>
<gene>
    <name evidence="2" type="ORF">HDF15_003298</name>
</gene>
<organism evidence="2 3">
    <name type="scientific">Granulicella mallensis</name>
    <dbReference type="NCBI Taxonomy" id="940614"/>
    <lineage>
        <taxon>Bacteria</taxon>
        <taxon>Pseudomonadati</taxon>
        <taxon>Acidobacteriota</taxon>
        <taxon>Terriglobia</taxon>
        <taxon>Terriglobales</taxon>
        <taxon>Acidobacteriaceae</taxon>
        <taxon>Granulicella</taxon>
    </lineage>
</organism>
<keyword evidence="1" id="KW-0472">Membrane</keyword>
<dbReference type="RefSeq" id="WP_184257237.1">
    <property type="nucleotide sequence ID" value="NZ_JACHIO010000013.1"/>
</dbReference>
<feature type="transmembrane region" description="Helical" evidence="1">
    <location>
        <begin position="89"/>
        <end position="110"/>
    </location>
</feature>
<feature type="transmembrane region" description="Helical" evidence="1">
    <location>
        <begin position="6"/>
        <end position="25"/>
    </location>
</feature>
<evidence type="ECO:0000256" key="1">
    <source>
        <dbReference type="SAM" id="Phobius"/>
    </source>
</evidence>
<keyword evidence="1" id="KW-1133">Transmembrane helix</keyword>
<name>A0A7W8EAP7_9BACT</name>
<feature type="transmembrane region" description="Helical" evidence="1">
    <location>
        <begin position="122"/>
        <end position="144"/>
    </location>
</feature>
<proteinExistence type="predicted"/>
<feature type="transmembrane region" description="Helical" evidence="1">
    <location>
        <begin position="156"/>
        <end position="175"/>
    </location>
</feature>
<dbReference type="AlphaFoldDB" id="A0A7W8EAP7"/>
<protein>
    <submittedName>
        <fullName evidence="2">ABC-type transport system involved in multi-copper enzyme maturation permease subunit</fullName>
    </submittedName>
</protein>
<accession>A0A7W8EAP7</accession>
<dbReference type="Proteomes" id="UP000584867">
    <property type="component" value="Unassembled WGS sequence"/>
</dbReference>
<evidence type="ECO:0000313" key="3">
    <source>
        <dbReference type="Proteomes" id="UP000584867"/>
    </source>
</evidence>
<comment type="caution">
    <text evidence="2">The sequence shown here is derived from an EMBL/GenBank/DDBJ whole genome shotgun (WGS) entry which is preliminary data.</text>
</comment>